<comment type="caution">
    <text evidence="1">The sequence shown here is derived from an EMBL/GenBank/DDBJ whole genome shotgun (WGS) entry which is preliminary data.</text>
</comment>
<accession>A0ACB0LGI3</accession>
<sequence length="450" mass="52066">MDLCETWLVMHLMHLMGLFSFWISFTKFTTLFTRVFGFLHKIMKGNCNAWILVSFNVLLTTGSLISFTLVLSLVYSYAFSSPNSVIKSYDEINGETNSSQLQVQSYVSRDACNVFDGRWIQDDSYNNYSYPLYDASQCPFAEKGFNCFANGRKDIGYTKWRWKPNDCDIPRFDARGILEQLRGKRVVFVGDSLSRTQWESLICMLMTGVENKKSVYEVKGNKITKQIRFLGVRFSTFDVRIDFYRSVFLVKPGPVPKFAPKRVKTTLRLDKIDDISHEWIDSDVLIFNSGHWWTRSKLFDMGWYFQVGNSVKLGLPINSAFKTTLLTWSSWVEKKINTNRTRVFFRTFESSHWSGHNHNTCKVTKRPWKKTNGKDRSPVSDMINRVVKNMSVPVTVLNVTPMDAYRSDGHVGTWSDNPSVPDCSHWCLPGVPDMWNEILFSFLLQKDEAS</sequence>
<evidence type="ECO:0000313" key="1">
    <source>
        <dbReference type="EMBL" id="CAJ2667587.1"/>
    </source>
</evidence>
<protein>
    <submittedName>
        <fullName evidence="1">Uncharacterized protein</fullName>
    </submittedName>
</protein>
<name>A0ACB0LGI3_TRIPR</name>
<proteinExistence type="predicted"/>
<reference evidence="1" key="1">
    <citation type="submission" date="2023-10" db="EMBL/GenBank/DDBJ databases">
        <authorList>
            <person name="Rodriguez Cubillos JULIANA M."/>
            <person name="De Vega J."/>
        </authorList>
    </citation>
    <scope>NUCLEOTIDE SEQUENCE</scope>
</reference>
<gene>
    <name evidence="1" type="ORF">MILVUS5_LOCUS32162</name>
</gene>
<dbReference type="Proteomes" id="UP001177021">
    <property type="component" value="Unassembled WGS sequence"/>
</dbReference>
<organism evidence="1 2">
    <name type="scientific">Trifolium pratense</name>
    <name type="common">Red clover</name>
    <dbReference type="NCBI Taxonomy" id="57577"/>
    <lineage>
        <taxon>Eukaryota</taxon>
        <taxon>Viridiplantae</taxon>
        <taxon>Streptophyta</taxon>
        <taxon>Embryophyta</taxon>
        <taxon>Tracheophyta</taxon>
        <taxon>Spermatophyta</taxon>
        <taxon>Magnoliopsida</taxon>
        <taxon>eudicotyledons</taxon>
        <taxon>Gunneridae</taxon>
        <taxon>Pentapetalae</taxon>
        <taxon>rosids</taxon>
        <taxon>fabids</taxon>
        <taxon>Fabales</taxon>
        <taxon>Fabaceae</taxon>
        <taxon>Papilionoideae</taxon>
        <taxon>50 kb inversion clade</taxon>
        <taxon>NPAAA clade</taxon>
        <taxon>Hologalegina</taxon>
        <taxon>IRL clade</taxon>
        <taxon>Trifolieae</taxon>
        <taxon>Trifolium</taxon>
    </lineage>
</organism>
<dbReference type="EMBL" id="CASHSV030000513">
    <property type="protein sequence ID" value="CAJ2667587.1"/>
    <property type="molecule type" value="Genomic_DNA"/>
</dbReference>
<keyword evidence="2" id="KW-1185">Reference proteome</keyword>
<evidence type="ECO:0000313" key="2">
    <source>
        <dbReference type="Proteomes" id="UP001177021"/>
    </source>
</evidence>